<protein>
    <recommendedName>
        <fullName evidence="3">J domain-containing protein</fullName>
    </recommendedName>
</protein>
<dbReference type="Gene3D" id="1.10.287.110">
    <property type="entry name" value="DnaJ domain"/>
    <property type="match status" value="1"/>
</dbReference>
<sequence>MALKYHPDKNPEGGEQFKLISQVRIIWFVKNSGQSNSLM</sequence>
<dbReference type="AlphaFoldDB" id="A0A3P6R2D2"/>
<dbReference type="SUPFAM" id="SSF46565">
    <property type="entry name" value="Chaperone J-domain"/>
    <property type="match status" value="1"/>
</dbReference>
<keyword evidence="2" id="KW-1185">Reference proteome</keyword>
<organism evidence="1 2">
    <name type="scientific">Cylicostephanus goldi</name>
    <name type="common">Nematode worm</name>
    <dbReference type="NCBI Taxonomy" id="71465"/>
    <lineage>
        <taxon>Eukaryota</taxon>
        <taxon>Metazoa</taxon>
        <taxon>Ecdysozoa</taxon>
        <taxon>Nematoda</taxon>
        <taxon>Chromadorea</taxon>
        <taxon>Rhabditida</taxon>
        <taxon>Rhabditina</taxon>
        <taxon>Rhabditomorpha</taxon>
        <taxon>Strongyloidea</taxon>
        <taxon>Strongylidae</taxon>
        <taxon>Cylicostephanus</taxon>
    </lineage>
</organism>
<reference evidence="1 2" key="1">
    <citation type="submission" date="2018-11" db="EMBL/GenBank/DDBJ databases">
        <authorList>
            <consortium name="Pathogen Informatics"/>
        </authorList>
    </citation>
    <scope>NUCLEOTIDE SEQUENCE [LARGE SCALE GENOMIC DNA]</scope>
</reference>
<evidence type="ECO:0008006" key="3">
    <source>
        <dbReference type="Google" id="ProtNLM"/>
    </source>
</evidence>
<accession>A0A3P6R2D2</accession>
<dbReference type="InterPro" id="IPR001623">
    <property type="entry name" value="DnaJ_domain"/>
</dbReference>
<evidence type="ECO:0000313" key="2">
    <source>
        <dbReference type="Proteomes" id="UP000271889"/>
    </source>
</evidence>
<name>A0A3P6R2D2_CYLGO</name>
<proteinExistence type="predicted"/>
<evidence type="ECO:0000313" key="1">
    <source>
        <dbReference type="EMBL" id="VDK52677.1"/>
    </source>
</evidence>
<dbReference type="CDD" id="cd06257">
    <property type="entry name" value="DnaJ"/>
    <property type="match status" value="1"/>
</dbReference>
<dbReference type="Proteomes" id="UP000271889">
    <property type="component" value="Unassembled WGS sequence"/>
</dbReference>
<dbReference type="InterPro" id="IPR036869">
    <property type="entry name" value="J_dom_sf"/>
</dbReference>
<dbReference type="EMBL" id="UYRV01005505">
    <property type="protein sequence ID" value="VDK52677.1"/>
    <property type="molecule type" value="Genomic_DNA"/>
</dbReference>
<gene>
    <name evidence="1" type="ORF">CGOC_LOCUS2452</name>
</gene>
<dbReference type="OrthoDB" id="445556at2759"/>